<dbReference type="EMBL" id="DVLU01000064">
    <property type="protein sequence ID" value="HIT85511.1"/>
    <property type="molecule type" value="Genomic_DNA"/>
</dbReference>
<keyword evidence="8 9" id="KW-0012">Acyltransferase</keyword>
<keyword evidence="7 9" id="KW-0472">Membrane</keyword>
<evidence type="ECO:0000256" key="7">
    <source>
        <dbReference type="ARBA" id="ARBA00023136"/>
    </source>
</evidence>
<evidence type="ECO:0000256" key="6">
    <source>
        <dbReference type="ARBA" id="ARBA00022989"/>
    </source>
</evidence>
<dbReference type="InterPro" id="IPR051085">
    <property type="entry name" value="MB_O-acyltransferase"/>
</dbReference>
<dbReference type="Proteomes" id="UP000824165">
    <property type="component" value="Unassembled WGS sequence"/>
</dbReference>
<keyword evidence="4 9" id="KW-0808">Transferase</keyword>
<evidence type="ECO:0000256" key="2">
    <source>
        <dbReference type="ARBA" id="ARBA00010323"/>
    </source>
</evidence>
<comment type="caution">
    <text evidence="11">The sequence shown here is derived from an EMBL/GenBank/DDBJ whole genome shotgun (WGS) entry which is preliminary data.</text>
</comment>
<dbReference type="PANTHER" id="PTHR13285:SF23">
    <property type="entry name" value="TEICHOIC ACID D-ALANYLTRANSFERASE"/>
    <property type="match status" value="1"/>
</dbReference>
<evidence type="ECO:0000256" key="10">
    <source>
        <dbReference type="SAM" id="Phobius"/>
    </source>
</evidence>
<protein>
    <submittedName>
        <fullName evidence="11">MBOAT family protein</fullName>
    </submittedName>
</protein>
<feature type="transmembrane region" description="Helical" evidence="10">
    <location>
        <begin position="330"/>
        <end position="350"/>
    </location>
</feature>
<dbReference type="InterPro" id="IPR004299">
    <property type="entry name" value="MBOAT_fam"/>
</dbReference>
<sequence length="468" mass="53354">MIFSSYKFVFLFFPAVLLGYYLLRLTKRTYLVKTWLAASSLFFYGFGSIECLPILVFTALFNFGISRALQKEGTKKPLRAAAMALGLTVNLGLLFYFKYRNFFFENVNAVLGTSVPMLDIILPLGISFYTFQLISYLTDSYSGDAEKCSFLDYMVFVTFFPKLVVGPVVSHDEFLPQLKGKRLIAFNSKNVMLGILLFAVGCFKKAVMADPLIAHAQAFYDGTGEGLFNSWSAVIAYTFAYYFDFSGYIDMALGLSRFFNIELPQNFNSPYKARNFADFWRRWNITISRFLEDNVFKRIFRFGNGKIKLIFATLVTFVASGIWHGAGWHFIFWGIANGIFVCAANMMTLYRKRLPFPIAWALTFFFSVLVRVLFDSYTTTQAISVYQTMFTPVPWQELCTQWTAYFAENKGIIALLIISAVIIFGFKNTGELAENFEPKPRYAVYAGALMALSLFCMGTVSGFLYFQF</sequence>
<dbReference type="GO" id="GO:0005886">
    <property type="term" value="C:plasma membrane"/>
    <property type="evidence" value="ECO:0007669"/>
    <property type="project" value="UniProtKB-SubCell"/>
</dbReference>
<dbReference type="InterPro" id="IPR024194">
    <property type="entry name" value="Ac/AlaTfrase_AlgI/DltB"/>
</dbReference>
<dbReference type="GO" id="GO:0016746">
    <property type="term" value="F:acyltransferase activity"/>
    <property type="evidence" value="ECO:0007669"/>
    <property type="project" value="UniProtKB-KW"/>
</dbReference>
<evidence type="ECO:0000256" key="1">
    <source>
        <dbReference type="ARBA" id="ARBA00004651"/>
    </source>
</evidence>
<organism evidence="11 12">
    <name type="scientific">Candidatus Ornithomonoglobus intestinigallinarum</name>
    <dbReference type="NCBI Taxonomy" id="2840894"/>
    <lineage>
        <taxon>Bacteria</taxon>
        <taxon>Bacillati</taxon>
        <taxon>Bacillota</taxon>
        <taxon>Clostridia</taxon>
        <taxon>Candidatus Ornithomonoglobus</taxon>
    </lineage>
</organism>
<name>A0A9D1H3M9_9FIRM</name>
<dbReference type="Pfam" id="PF03062">
    <property type="entry name" value="MBOAT"/>
    <property type="match status" value="1"/>
</dbReference>
<feature type="transmembrane region" description="Helical" evidence="10">
    <location>
        <begin position="109"/>
        <end position="130"/>
    </location>
</feature>
<dbReference type="GO" id="GO:0042121">
    <property type="term" value="P:alginic acid biosynthetic process"/>
    <property type="evidence" value="ECO:0007669"/>
    <property type="project" value="InterPro"/>
</dbReference>
<feature type="transmembrane region" description="Helical" evidence="10">
    <location>
        <begin position="307"/>
        <end position="324"/>
    </location>
</feature>
<feature type="transmembrane region" description="Helical" evidence="10">
    <location>
        <begin position="190"/>
        <end position="208"/>
    </location>
</feature>
<dbReference type="PIRSF" id="PIRSF500217">
    <property type="entry name" value="AlgI"/>
    <property type="match status" value="1"/>
</dbReference>
<reference evidence="11" key="2">
    <citation type="journal article" date="2021" name="PeerJ">
        <title>Extensive microbial diversity within the chicken gut microbiome revealed by metagenomics and culture.</title>
        <authorList>
            <person name="Gilroy R."/>
            <person name="Ravi A."/>
            <person name="Getino M."/>
            <person name="Pursley I."/>
            <person name="Horton D.L."/>
            <person name="Alikhan N.F."/>
            <person name="Baker D."/>
            <person name="Gharbi K."/>
            <person name="Hall N."/>
            <person name="Watson M."/>
            <person name="Adriaenssens E.M."/>
            <person name="Foster-Nyarko E."/>
            <person name="Jarju S."/>
            <person name="Secka A."/>
            <person name="Antonio M."/>
            <person name="Oren A."/>
            <person name="Chaudhuri R.R."/>
            <person name="La Ragione R."/>
            <person name="Hildebrand F."/>
            <person name="Pallen M.J."/>
        </authorList>
    </citation>
    <scope>NUCLEOTIDE SEQUENCE</scope>
    <source>
        <strain evidence="11">CHK181-108</strain>
    </source>
</reference>
<evidence type="ECO:0000256" key="8">
    <source>
        <dbReference type="ARBA" id="ARBA00023315"/>
    </source>
</evidence>
<evidence type="ECO:0000313" key="12">
    <source>
        <dbReference type="Proteomes" id="UP000824165"/>
    </source>
</evidence>
<dbReference type="PIRSF" id="PIRSF016636">
    <property type="entry name" value="AlgI_DltB"/>
    <property type="match status" value="1"/>
</dbReference>
<dbReference type="PANTHER" id="PTHR13285">
    <property type="entry name" value="ACYLTRANSFERASE"/>
    <property type="match status" value="1"/>
</dbReference>
<keyword evidence="5 10" id="KW-0812">Transmembrane</keyword>
<gene>
    <name evidence="11" type="ORF">IAA60_06350</name>
</gene>
<feature type="transmembrane region" description="Helical" evidence="10">
    <location>
        <begin position="150"/>
        <end position="169"/>
    </location>
</feature>
<evidence type="ECO:0000256" key="4">
    <source>
        <dbReference type="ARBA" id="ARBA00022679"/>
    </source>
</evidence>
<evidence type="ECO:0000256" key="3">
    <source>
        <dbReference type="ARBA" id="ARBA00022475"/>
    </source>
</evidence>
<evidence type="ECO:0000256" key="5">
    <source>
        <dbReference type="ARBA" id="ARBA00022692"/>
    </source>
</evidence>
<comment type="subcellular location">
    <subcellularLocation>
        <location evidence="1">Cell membrane</location>
        <topology evidence="1">Multi-pass membrane protein</topology>
    </subcellularLocation>
</comment>
<feature type="transmembrane region" description="Helical" evidence="10">
    <location>
        <begin position="357"/>
        <end position="374"/>
    </location>
</feature>
<evidence type="ECO:0000313" key="11">
    <source>
        <dbReference type="EMBL" id="HIT85511.1"/>
    </source>
</evidence>
<feature type="transmembrane region" description="Helical" evidence="10">
    <location>
        <begin position="228"/>
        <end position="249"/>
    </location>
</feature>
<keyword evidence="6 10" id="KW-1133">Transmembrane helix</keyword>
<dbReference type="AlphaFoldDB" id="A0A9D1H3M9"/>
<evidence type="ECO:0000256" key="9">
    <source>
        <dbReference type="PIRNR" id="PIRNR016636"/>
    </source>
</evidence>
<reference evidence="11" key="1">
    <citation type="submission" date="2020-10" db="EMBL/GenBank/DDBJ databases">
        <authorList>
            <person name="Gilroy R."/>
        </authorList>
    </citation>
    <scope>NUCLEOTIDE SEQUENCE</scope>
    <source>
        <strain evidence="11">CHK181-108</strain>
    </source>
</reference>
<comment type="similarity">
    <text evidence="2 9">Belongs to the membrane-bound acyltransferase family.</text>
</comment>
<feature type="transmembrane region" description="Helical" evidence="10">
    <location>
        <begin position="35"/>
        <end position="60"/>
    </location>
</feature>
<proteinExistence type="inferred from homology"/>
<accession>A0A9D1H3M9</accession>
<feature type="transmembrane region" description="Helical" evidence="10">
    <location>
        <begin position="80"/>
        <end position="97"/>
    </location>
</feature>
<keyword evidence="3 9" id="KW-1003">Cell membrane</keyword>
<dbReference type="InterPro" id="IPR028362">
    <property type="entry name" value="AlgI"/>
</dbReference>
<feature type="transmembrane region" description="Helical" evidence="10">
    <location>
        <begin position="442"/>
        <end position="466"/>
    </location>
</feature>
<feature type="transmembrane region" description="Helical" evidence="10">
    <location>
        <begin position="6"/>
        <end position="23"/>
    </location>
</feature>
<feature type="transmembrane region" description="Helical" evidence="10">
    <location>
        <begin position="412"/>
        <end position="430"/>
    </location>
</feature>